<evidence type="ECO:0000313" key="1">
    <source>
        <dbReference type="EMBL" id="KAK9507885.1"/>
    </source>
</evidence>
<name>A0AAW1DHG5_9HEMI</name>
<dbReference type="EMBL" id="JAPXFL010000004">
    <property type="protein sequence ID" value="KAK9507885.1"/>
    <property type="molecule type" value="Genomic_DNA"/>
</dbReference>
<dbReference type="AlphaFoldDB" id="A0AAW1DHG5"/>
<evidence type="ECO:0000313" key="2">
    <source>
        <dbReference type="Proteomes" id="UP001461498"/>
    </source>
</evidence>
<keyword evidence="2" id="KW-1185">Reference proteome</keyword>
<sequence>MESRSTYKVLMWLVIRTFSKEDIGTYTCISTNSLGKAEGTLRLYGKYYSPL</sequence>
<dbReference type="SUPFAM" id="SSF48726">
    <property type="entry name" value="Immunoglobulin"/>
    <property type="match status" value="1"/>
</dbReference>
<dbReference type="InterPro" id="IPR013783">
    <property type="entry name" value="Ig-like_fold"/>
</dbReference>
<comment type="caution">
    <text evidence="1">The sequence shown here is derived from an EMBL/GenBank/DDBJ whole genome shotgun (WGS) entry which is preliminary data.</text>
</comment>
<accession>A0AAW1DHG5</accession>
<organism evidence="1 2">
    <name type="scientific">Rhynocoris fuscipes</name>
    <dbReference type="NCBI Taxonomy" id="488301"/>
    <lineage>
        <taxon>Eukaryota</taxon>
        <taxon>Metazoa</taxon>
        <taxon>Ecdysozoa</taxon>
        <taxon>Arthropoda</taxon>
        <taxon>Hexapoda</taxon>
        <taxon>Insecta</taxon>
        <taxon>Pterygota</taxon>
        <taxon>Neoptera</taxon>
        <taxon>Paraneoptera</taxon>
        <taxon>Hemiptera</taxon>
        <taxon>Heteroptera</taxon>
        <taxon>Panheteroptera</taxon>
        <taxon>Cimicomorpha</taxon>
        <taxon>Reduviidae</taxon>
        <taxon>Harpactorinae</taxon>
        <taxon>Harpactorini</taxon>
        <taxon>Rhynocoris</taxon>
    </lineage>
</organism>
<dbReference type="Proteomes" id="UP001461498">
    <property type="component" value="Unassembled WGS sequence"/>
</dbReference>
<proteinExistence type="predicted"/>
<gene>
    <name evidence="1" type="ORF">O3M35_007651</name>
</gene>
<reference evidence="1 2" key="1">
    <citation type="submission" date="2022-12" db="EMBL/GenBank/DDBJ databases">
        <title>Chromosome-level genome assembly of true bugs.</title>
        <authorList>
            <person name="Ma L."/>
            <person name="Li H."/>
        </authorList>
    </citation>
    <scope>NUCLEOTIDE SEQUENCE [LARGE SCALE GENOMIC DNA]</scope>
    <source>
        <strain evidence="1">Lab_2022b</strain>
    </source>
</reference>
<protein>
    <recommendedName>
        <fullName evidence="3">Immunoglobulin I-set domain-containing protein</fullName>
    </recommendedName>
</protein>
<dbReference type="InterPro" id="IPR036179">
    <property type="entry name" value="Ig-like_dom_sf"/>
</dbReference>
<evidence type="ECO:0008006" key="3">
    <source>
        <dbReference type="Google" id="ProtNLM"/>
    </source>
</evidence>
<dbReference type="Gene3D" id="2.60.40.10">
    <property type="entry name" value="Immunoglobulins"/>
    <property type="match status" value="1"/>
</dbReference>